<comment type="caution">
    <text evidence="1">The sequence shown here is derived from an EMBL/GenBank/DDBJ whole genome shotgun (WGS) entry which is preliminary data.</text>
</comment>
<sequence length="257" mass="29046">MTTIVNVMSLCYDIYTHQRCLVYQIATIAFLCRLLPSSTSPTLIVFFIPHYHNLQSSPPSEETPPQAHPFPERRPSRVVSDDAGWELDESIQPAALRETIEEAGLLGTVELSTTRNAWYGGMGTLLVIKVSAESASEFGESVADSVTKELLHYIEKPETFDIHINHEDRVSFNMTPAKDFVRLDQDILSPLAVKKQLYTYETMDFWEQIKTPSPTATSLANRHVDGSMPIDDFNLEFENQSGEKVQLGSENDQRYEL</sequence>
<dbReference type="EMBL" id="CM042013">
    <property type="protein sequence ID" value="KAI3740404.1"/>
    <property type="molecule type" value="Genomic_DNA"/>
</dbReference>
<keyword evidence="2" id="KW-1185">Reference proteome</keyword>
<reference evidence="1 2" key="2">
    <citation type="journal article" date="2022" name="Mol. Ecol. Resour.">
        <title>The genomes of chicory, endive, great burdock and yacon provide insights into Asteraceae paleo-polyploidization history and plant inulin production.</title>
        <authorList>
            <person name="Fan W."/>
            <person name="Wang S."/>
            <person name="Wang H."/>
            <person name="Wang A."/>
            <person name="Jiang F."/>
            <person name="Liu H."/>
            <person name="Zhao H."/>
            <person name="Xu D."/>
            <person name="Zhang Y."/>
        </authorList>
    </citation>
    <scope>NUCLEOTIDE SEQUENCE [LARGE SCALE GENOMIC DNA]</scope>
    <source>
        <strain evidence="2">cv. Punajuju</strain>
        <tissue evidence="1">Leaves</tissue>
    </source>
</reference>
<protein>
    <submittedName>
        <fullName evidence="1">Uncharacterized protein</fullName>
    </submittedName>
</protein>
<gene>
    <name evidence="1" type="ORF">L2E82_30833</name>
</gene>
<accession>A0ACB9D1G0</accession>
<dbReference type="Proteomes" id="UP001055811">
    <property type="component" value="Linkage Group LG05"/>
</dbReference>
<evidence type="ECO:0000313" key="1">
    <source>
        <dbReference type="EMBL" id="KAI3740404.1"/>
    </source>
</evidence>
<reference evidence="2" key="1">
    <citation type="journal article" date="2022" name="Mol. Ecol. Resour.">
        <title>The genomes of chicory, endive, great burdock and yacon provide insights into Asteraceae palaeo-polyploidization history and plant inulin production.</title>
        <authorList>
            <person name="Fan W."/>
            <person name="Wang S."/>
            <person name="Wang H."/>
            <person name="Wang A."/>
            <person name="Jiang F."/>
            <person name="Liu H."/>
            <person name="Zhao H."/>
            <person name="Xu D."/>
            <person name="Zhang Y."/>
        </authorList>
    </citation>
    <scope>NUCLEOTIDE SEQUENCE [LARGE SCALE GENOMIC DNA]</scope>
    <source>
        <strain evidence="2">cv. Punajuju</strain>
    </source>
</reference>
<proteinExistence type="predicted"/>
<organism evidence="1 2">
    <name type="scientific">Cichorium intybus</name>
    <name type="common">Chicory</name>
    <dbReference type="NCBI Taxonomy" id="13427"/>
    <lineage>
        <taxon>Eukaryota</taxon>
        <taxon>Viridiplantae</taxon>
        <taxon>Streptophyta</taxon>
        <taxon>Embryophyta</taxon>
        <taxon>Tracheophyta</taxon>
        <taxon>Spermatophyta</taxon>
        <taxon>Magnoliopsida</taxon>
        <taxon>eudicotyledons</taxon>
        <taxon>Gunneridae</taxon>
        <taxon>Pentapetalae</taxon>
        <taxon>asterids</taxon>
        <taxon>campanulids</taxon>
        <taxon>Asterales</taxon>
        <taxon>Asteraceae</taxon>
        <taxon>Cichorioideae</taxon>
        <taxon>Cichorieae</taxon>
        <taxon>Cichoriinae</taxon>
        <taxon>Cichorium</taxon>
    </lineage>
</organism>
<name>A0ACB9D1G0_CICIN</name>
<evidence type="ECO:0000313" key="2">
    <source>
        <dbReference type="Proteomes" id="UP001055811"/>
    </source>
</evidence>